<dbReference type="InterPro" id="IPR047641">
    <property type="entry name" value="ABC_transpr_MalK/UgpC-like"/>
</dbReference>
<evidence type="ECO:0000256" key="1">
    <source>
        <dbReference type="SAM" id="MobiDB-lite"/>
    </source>
</evidence>
<dbReference type="InterPro" id="IPR027417">
    <property type="entry name" value="P-loop_NTPase"/>
</dbReference>
<dbReference type="PANTHER" id="PTHR43875:SF1">
    <property type="entry name" value="OSMOPROTECTIVE COMPOUNDS UPTAKE ATP-BINDING PROTEIN GGTA"/>
    <property type="match status" value="1"/>
</dbReference>
<evidence type="ECO:0000259" key="2">
    <source>
        <dbReference type="PROSITE" id="PS50893"/>
    </source>
</evidence>
<comment type="caution">
    <text evidence="3">The sequence shown here is derived from an EMBL/GenBank/DDBJ whole genome shotgun (WGS) entry which is preliminary data.</text>
</comment>
<dbReference type="Gene3D" id="3.40.50.300">
    <property type="entry name" value="P-loop containing nucleotide triphosphate hydrolases"/>
    <property type="match status" value="1"/>
</dbReference>
<dbReference type="GO" id="GO:0043190">
    <property type="term" value="C:ATP-binding cassette (ABC) transporter complex"/>
    <property type="evidence" value="ECO:0007669"/>
    <property type="project" value="InterPro"/>
</dbReference>
<keyword evidence="3" id="KW-0067">ATP-binding</keyword>
<evidence type="ECO:0000313" key="4">
    <source>
        <dbReference type="Proteomes" id="UP001174909"/>
    </source>
</evidence>
<protein>
    <submittedName>
        <fullName evidence="3">Sn-glycerol-3-phosphate import ATP-binding protein UgpC</fullName>
    </submittedName>
</protein>
<sequence>MNVTLRGLVKRFRDGTEAVRGIDLDIAKGEFLTLLGPSGCGKTTTLRLIAGLEEPTEGSIAIGERDVTHVDPGDRDVAMVFQTYALYPHMTALQNMTLGLTVAGMSKAEQREGAGDGEASQHRAAARAQAGEALGRRAPARRPRPRHGAQPRLLPDGRAALQPRPQAARAHADRAQAPASGVQGHDHLRDPRPGRGADPLRRAVPARARARSSQCGPIRSRSLRASPCRTCRRDFIG</sequence>
<proteinExistence type="predicted"/>
<dbReference type="EMBL" id="CASHTH010003626">
    <property type="protein sequence ID" value="CAI8047343.1"/>
    <property type="molecule type" value="Genomic_DNA"/>
</dbReference>
<dbReference type="PROSITE" id="PS50893">
    <property type="entry name" value="ABC_TRANSPORTER_2"/>
    <property type="match status" value="1"/>
</dbReference>
<accession>A0AA35TGU5</accession>
<feature type="domain" description="ABC transporter" evidence="2">
    <location>
        <begin position="3"/>
        <end position="230"/>
    </location>
</feature>
<evidence type="ECO:0000313" key="3">
    <source>
        <dbReference type="EMBL" id="CAI8047343.1"/>
    </source>
</evidence>
<dbReference type="AlphaFoldDB" id="A0AA35TGU5"/>
<organism evidence="3 4">
    <name type="scientific">Geodia barretti</name>
    <name type="common">Barrett's horny sponge</name>
    <dbReference type="NCBI Taxonomy" id="519541"/>
    <lineage>
        <taxon>Eukaryota</taxon>
        <taxon>Metazoa</taxon>
        <taxon>Porifera</taxon>
        <taxon>Demospongiae</taxon>
        <taxon>Heteroscleromorpha</taxon>
        <taxon>Tetractinellida</taxon>
        <taxon>Astrophorina</taxon>
        <taxon>Geodiidae</taxon>
        <taxon>Geodia</taxon>
    </lineage>
</organism>
<reference evidence="3" key="1">
    <citation type="submission" date="2023-03" db="EMBL/GenBank/DDBJ databases">
        <authorList>
            <person name="Steffen K."/>
            <person name="Cardenas P."/>
        </authorList>
    </citation>
    <scope>NUCLEOTIDE SEQUENCE</scope>
</reference>
<dbReference type="Pfam" id="PF00005">
    <property type="entry name" value="ABC_tran"/>
    <property type="match status" value="1"/>
</dbReference>
<feature type="compositionally biased region" description="Basic and acidic residues" evidence="1">
    <location>
        <begin position="184"/>
        <end position="201"/>
    </location>
</feature>
<dbReference type="InterPro" id="IPR003439">
    <property type="entry name" value="ABC_transporter-like_ATP-bd"/>
</dbReference>
<dbReference type="SUPFAM" id="SSF52540">
    <property type="entry name" value="P-loop containing nucleoside triphosphate hydrolases"/>
    <property type="match status" value="1"/>
</dbReference>
<keyword evidence="3" id="KW-0547">Nucleotide-binding</keyword>
<feature type="compositionally biased region" description="Low complexity" evidence="1">
    <location>
        <begin position="150"/>
        <end position="179"/>
    </location>
</feature>
<feature type="compositionally biased region" description="Low complexity" evidence="1">
    <location>
        <begin position="122"/>
        <end position="137"/>
    </location>
</feature>
<dbReference type="Proteomes" id="UP001174909">
    <property type="component" value="Unassembled WGS sequence"/>
</dbReference>
<keyword evidence="4" id="KW-1185">Reference proteome</keyword>
<gene>
    <name evidence="3" type="ORF">GBAR_LOCUS26161</name>
</gene>
<name>A0AA35TGU5_GEOBA</name>
<dbReference type="PANTHER" id="PTHR43875">
    <property type="entry name" value="MALTODEXTRIN IMPORT ATP-BINDING PROTEIN MSMX"/>
    <property type="match status" value="1"/>
</dbReference>
<dbReference type="GO" id="GO:0005524">
    <property type="term" value="F:ATP binding"/>
    <property type="evidence" value="ECO:0007669"/>
    <property type="project" value="UniProtKB-KW"/>
</dbReference>
<feature type="compositionally biased region" description="Basic residues" evidence="1">
    <location>
        <begin position="138"/>
        <end position="149"/>
    </location>
</feature>
<dbReference type="GO" id="GO:0016887">
    <property type="term" value="F:ATP hydrolysis activity"/>
    <property type="evidence" value="ECO:0007669"/>
    <property type="project" value="InterPro"/>
</dbReference>
<feature type="region of interest" description="Disordered" evidence="1">
    <location>
        <begin position="109"/>
        <end position="219"/>
    </location>
</feature>